<organism evidence="1 2">
    <name type="scientific">Mycobacterium servetii</name>
    <dbReference type="NCBI Taxonomy" id="3237418"/>
    <lineage>
        <taxon>Bacteria</taxon>
        <taxon>Bacillati</taxon>
        <taxon>Actinomycetota</taxon>
        <taxon>Actinomycetes</taxon>
        <taxon>Mycobacteriales</taxon>
        <taxon>Mycobacteriaceae</taxon>
        <taxon>Mycobacterium</taxon>
    </lineage>
</organism>
<gene>
    <name evidence="1" type="ORF">AB8998_26010</name>
</gene>
<name>A0ABV4C6K6_9MYCO</name>
<sequence length="97" mass="10774">MWLANGLRHGRNPAESASIRPTCCAVRTKVIDPACDTIPRPAVSTDNDGYHDVDSPTRKVLLELAIFDLRQAELSQFRASFFIHDTRPPPTSEKARG</sequence>
<comment type="caution">
    <text evidence="1">The sequence shown here is derived from an EMBL/GenBank/DDBJ whole genome shotgun (WGS) entry which is preliminary data.</text>
</comment>
<protein>
    <submittedName>
        <fullName evidence="1">Uncharacterized protein</fullName>
    </submittedName>
</protein>
<dbReference type="Proteomes" id="UP001564760">
    <property type="component" value="Unassembled WGS sequence"/>
</dbReference>
<keyword evidence="2" id="KW-1185">Reference proteome</keyword>
<reference evidence="1 2" key="1">
    <citation type="submission" date="2024-08" db="EMBL/GenBank/DDBJ databases">
        <title>Mycobacterium servetensis sp. nov., a novel rapid-growing mycobacterial species recovered from a human patient in Zaragoza, Spain.</title>
        <authorList>
            <person name="Tristancho-Baro A.I."/>
            <person name="Buenestado-Serrano S."/>
            <person name="Garcia De Viedma D."/>
            <person name="Milagro-Beamonte A."/>
            <person name="Burillo N."/>
            <person name="Sanz S."/>
            <person name="Lopez-Calleja A.I."/>
            <person name="Penas-Utrilla D."/>
            <person name="Guardingo M."/>
            <person name="Garcia M.J."/>
            <person name="Vinuelas-Bayon J."/>
        </authorList>
    </citation>
    <scope>NUCLEOTIDE SEQUENCE [LARGE SCALE GENOMIC DNA]</scope>
    <source>
        <strain evidence="2">HUMS_12744610</strain>
    </source>
</reference>
<dbReference type="EMBL" id="JBGEDP010000001">
    <property type="protein sequence ID" value="MEY8018171.1"/>
    <property type="molecule type" value="Genomic_DNA"/>
</dbReference>
<evidence type="ECO:0000313" key="1">
    <source>
        <dbReference type="EMBL" id="MEY8018171.1"/>
    </source>
</evidence>
<evidence type="ECO:0000313" key="2">
    <source>
        <dbReference type="Proteomes" id="UP001564760"/>
    </source>
</evidence>
<accession>A0ABV4C6K6</accession>
<proteinExistence type="predicted"/>
<dbReference type="RefSeq" id="WP_369741839.1">
    <property type="nucleotide sequence ID" value="NZ_JBGEDP010000001.1"/>
</dbReference>